<dbReference type="EMBL" id="LAVV01006654">
    <property type="protein sequence ID" value="KNZ58909.1"/>
    <property type="molecule type" value="Genomic_DNA"/>
</dbReference>
<proteinExistence type="predicted"/>
<organism evidence="1 2">
    <name type="scientific">Puccinia sorghi</name>
    <dbReference type="NCBI Taxonomy" id="27349"/>
    <lineage>
        <taxon>Eukaryota</taxon>
        <taxon>Fungi</taxon>
        <taxon>Dikarya</taxon>
        <taxon>Basidiomycota</taxon>
        <taxon>Pucciniomycotina</taxon>
        <taxon>Pucciniomycetes</taxon>
        <taxon>Pucciniales</taxon>
        <taxon>Pucciniaceae</taxon>
        <taxon>Puccinia</taxon>
    </lineage>
</organism>
<dbReference type="VEuPathDB" id="FungiDB:VP01_1835g1"/>
<accession>A0A0L6VDX2</accession>
<keyword evidence="2" id="KW-1185">Reference proteome</keyword>
<evidence type="ECO:0000313" key="2">
    <source>
        <dbReference type="Proteomes" id="UP000037035"/>
    </source>
</evidence>
<comment type="caution">
    <text evidence="1">The sequence shown here is derived from an EMBL/GenBank/DDBJ whole genome shotgun (WGS) entry which is preliminary data.</text>
</comment>
<dbReference type="Proteomes" id="UP000037035">
    <property type="component" value="Unassembled WGS sequence"/>
</dbReference>
<name>A0A0L6VDX2_9BASI</name>
<evidence type="ECO:0000313" key="1">
    <source>
        <dbReference type="EMBL" id="KNZ58909.1"/>
    </source>
</evidence>
<evidence type="ECO:0008006" key="3">
    <source>
        <dbReference type="Google" id="ProtNLM"/>
    </source>
</evidence>
<sequence>MELSSVETMKRIRHWLSVCVVLHNLLLNNPSPEINHDSVDITTPIDNNNLPR</sequence>
<dbReference type="AlphaFoldDB" id="A0A0L6VDX2"/>
<protein>
    <recommendedName>
        <fullName evidence="3">DDE Tnp4 domain-containing protein</fullName>
    </recommendedName>
</protein>
<reference evidence="1 2" key="1">
    <citation type="submission" date="2015-08" db="EMBL/GenBank/DDBJ databases">
        <title>Next Generation Sequencing and Analysis of the Genome of Puccinia sorghi L Schw, the Causal Agent of Maize Common Rust.</title>
        <authorList>
            <person name="Rochi L."/>
            <person name="Burguener G."/>
            <person name="Darino M."/>
            <person name="Turjanski A."/>
            <person name="Kreff E."/>
            <person name="Dieguez M.J."/>
            <person name="Sacco F."/>
        </authorList>
    </citation>
    <scope>NUCLEOTIDE SEQUENCE [LARGE SCALE GENOMIC DNA]</scope>
    <source>
        <strain evidence="1 2">RO10H11247</strain>
    </source>
</reference>
<gene>
    <name evidence="1" type="ORF">VP01_1835g1</name>
</gene>